<proteinExistence type="predicted"/>
<feature type="signal peptide" evidence="1">
    <location>
        <begin position="1"/>
        <end position="29"/>
    </location>
</feature>
<sequence>MKKTAVFEKNLIRCYLLLGSASLSAIAVADESWELRASAQTVYAAYSGAQLRDDLFGAGVYIGGDYLEKGGFILGYSYTEVQGKGAGVGTFDSFEENAAYLSGRLHSYSDSLAGKISWRLDGYLISNDASEAISEIQGGAADSGAGPYVVGEADIGVVNPIVSYMNHDKDLSVELGYSHSNYDYDGRDEYQVHQLTPALGFSVAGPNNWVQLRGYFIHISDDEVNDGKNDTSAVEAKLTHWFGPSGPLGLDSLGFAGMLGERFLAVDSDAAVVYTLADEQQGVVSVNGRWKLDEQTSIMLQAGYEQFENRAINDEYDSTYIYLNLSHKW</sequence>
<reference evidence="2 3" key="1">
    <citation type="submission" date="2023-10" db="EMBL/GenBank/DDBJ databases">
        <title>Two novel species belonging to the OM43/NOR5 clade.</title>
        <authorList>
            <person name="Park M."/>
        </authorList>
    </citation>
    <scope>NUCLEOTIDE SEQUENCE [LARGE SCALE GENOMIC DNA]</scope>
    <source>
        <strain evidence="2 3">IMCC43200</strain>
    </source>
</reference>
<dbReference type="EMBL" id="CP136864">
    <property type="protein sequence ID" value="WOJ94432.1"/>
    <property type="molecule type" value="Genomic_DNA"/>
</dbReference>
<keyword evidence="3" id="KW-1185">Reference proteome</keyword>
<dbReference type="SUPFAM" id="SSF56935">
    <property type="entry name" value="Porins"/>
    <property type="match status" value="1"/>
</dbReference>
<dbReference type="RefSeq" id="WP_407349068.1">
    <property type="nucleotide sequence ID" value="NZ_CP136864.1"/>
</dbReference>
<organism evidence="2 3">
    <name type="scientific">Congregibacter variabilis</name>
    <dbReference type="NCBI Taxonomy" id="3081200"/>
    <lineage>
        <taxon>Bacteria</taxon>
        <taxon>Pseudomonadati</taxon>
        <taxon>Pseudomonadota</taxon>
        <taxon>Gammaproteobacteria</taxon>
        <taxon>Cellvibrionales</taxon>
        <taxon>Halieaceae</taxon>
        <taxon>Congregibacter</taxon>
    </lineage>
</organism>
<evidence type="ECO:0000313" key="3">
    <source>
        <dbReference type="Proteomes" id="UP001626537"/>
    </source>
</evidence>
<evidence type="ECO:0000256" key="1">
    <source>
        <dbReference type="SAM" id="SignalP"/>
    </source>
</evidence>
<evidence type="ECO:0000313" key="2">
    <source>
        <dbReference type="EMBL" id="WOJ94432.1"/>
    </source>
</evidence>
<keyword evidence="1" id="KW-0732">Signal</keyword>
<protein>
    <submittedName>
        <fullName evidence="2">Uncharacterized protein</fullName>
    </submittedName>
</protein>
<feature type="chain" id="PRO_5047352799" evidence="1">
    <location>
        <begin position="30"/>
        <end position="329"/>
    </location>
</feature>
<name>A0ABZ0I4H8_9GAMM</name>
<accession>A0ABZ0I4H8</accession>
<dbReference type="Proteomes" id="UP001626537">
    <property type="component" value="Chromosome"/>
</dbReference>
<gene>
    <name evidence="2" type="ORF">R0135_04530</name>
</gene>